<comment type="similarity">
    <text evidence="2">Belongs to the TerC family.</text>
</comment>
<keyword evidence="3 6" id="KW-0812">Transmembrane</keyword>
<feature type="transmembrane region" description="Helical" evidence="6">
    <location>
        <begin position="36"/>
        <end position="54"/>
    </location>
</feature>
<sequence length="96" mass="10693">MDPFIVFTSNIFAILGLRALYFLVADMAERFALLKYEIAVVLMFVGCKMLIAPWIKIPTLLALGVAGILAFSVWLSLRRTRLALVASAQDDFALKK</sequence>
<reference evidence="7 8" key="1">
    <citation type="submission" date="2018-10" db="EMBL/GenBank/DDBJ databases">
        <title>Draft genome of Fastidiocella sp. strain 375T, a bacterium isolated from a karstic cave dripping water.</title>
        <authorList>
            <person name="Coelho C."/>
            <person name="Verissimo A."/>
            <person name="Tiago I."/>
        </authorList>
    </citation>
    <scope>NUCLEOTIDE SEQUENCE [LARGE SCALE GENOMIC DNA]</scope>
    <source>
        <strain evidence="7 8">CAVE-375</strain>
    </source>
</reference>
<protein>
    <submittedName>
        <fullName evidence="7">Uncharacterized protein</fullName>
    </submittedName>
</protein>
<feature type="transmembrane region" description="Helical" evidence="6">
    <location>
        <begin position="60"/>
        <end position="77"/>
    </location>
</feature>
<evidence type="ECO:0000256" key="6">
    <source>
        <dbReference type="SAM" id="Phobius"/>
    </source>
</evidence>
<evidence type="ECO:0000256" key="5">
    <source>
        <dbReference type="ARBA" id="ARBA00023136"/>
    </source>
</evidence>
<gene>
    <name evidence="7" type="ORF">EBB06_12980</name>
</gene>
<comment type="caution">
    <text evidence="7">The sequence shown here is derived from an EMBL/GenBank/DDBJ whole genome shotgun (WGS) entry which is preliminary data.</text>
</comment>
<evidence type="ECO:0000256" key="1">
    <source>
        <dbReference type="ARBA" id="ARBA00004141"/>
    </source>
</evidence>
<evidence type="ECO:0000256" key="4">
    <source>
        <dbReference type="ARBA" id="ARBA00022989"/>
    </source>
</evidence>
<dbReference type="PANTHER" id="PTHR30238:SF0">
    <property type="entry name" value="THYLAKOID MEMBRANE PROTEIN TERC, CHLOROPLASTIC"/>
    <property type="match status" value="1"/>
</dbReference>
<evidence type="ECO:0000256" key="3">
    <source>
        <dbReference type="ARBA" id="ARBA00022692"/>
    </source>
</evidence>
<keyword evidence="8" id="KW-1185">Reference proteome</keyword>
<keyword evidence="4 6" id="KW-1133">Transmembrane helix</keyword>
<evidence type="ECO:0000313" key="7">
    <source>
        <dbReference type="EMBL" id="RXZ42796.1"/>
    </source>
</evidence>
<name>A0ABY0FAV5_9NEIS</name>
<dbReference type="EMBL" id="REGR01000014">
    <property type="protein sequence ID" value="RXZ42796.1"/>
    <property type="molecule type" value="Genomic_DNA"/>
</dbReference>
<comment type="subcellular location">
    <subcellularLocation>
        <location evidence="1">Membrane</location>
        <topology evidence="1">Multi-pass membrane protein</topology>
    </subcellularLocation>
</comment>
<evidence type="ECO:0000256" key="2">
    <source>
        <dbReference type="ARBA" id="ARBA00007511"/>
    </source>
</evidence>
<evidence type="ECO:0000313" key="8">
    <source>
        <dbReference type="Proteomes" id="UP000290682"/>
    </source>
</evidence>
<dbReference type="InterPro" id="IPR005496">
    <property type="entry name" value="Integral_membrane_TerC"/>
</dbReference>
<keyword evidence="5 6" id="KW-0472">Membrane</keyword>
<dbReference type="PANTHER" id="PTHR30238">
    <property type="entry name" value="MEMBRANE BOUND PREDICTED REDOX MODULATOR"/>
    <property type="match status" value="1"/>
</dbReference>
<organism evidence="7 8">
    <name type="scientific">Crenobacter cavernae</name>
    <dbReference type="NCBI Taxonomy" id="2290923"/>
    <lineage>
        <taxon>Bacteria</taxon>
        <taxon>Pseudomonadati</taxon>
        <taxon>Pseudomonadota</taxon>
        <taxon>Betaproteobacteria</taxon>
        <taxon>Neisseriales</taxon>
        <taxon>Neisseriaceae</taxon>
        <taxon>Crenobacter</taxon>
    </lineage>
</organism>
<proteinExistence type="inferred from homology"/>
<feature type="transmembrane region" description="Helical" evidence="6">
    <location>
        <begin position="6"/>
        <end position="24"/>
    </location>
</feature>
<dbReference type="Pfam" id="PF03741">
    <property type="entry name" value="TerC"/>
    <property type="match status" value="1"/>
</dbReference>
<accession>A0ABY0FAV5</accession>
<dbReference type="Proteomes" id="UP000290682">
    <property type="component" value="Unassembled WGS sequence"/>
</dbReference>